<dbReference type="InterPro" id="IPR000073">
    <property type="entry name" value="AB_hydrolase_1"/>
</dbReference>
<proteinExistence type="predicted"/>
<protein>
    <submittedName>
        <fullName evidence="2">Alpha/beta hydrolase family-domain-containing protein</fullName>
    </submittedName>
</protein>
<dbReference type="GO" id="GO:0016787">
    <property type="term" value="F:hydrolase activity"/>
    <property type="evidence" value="ECO:0007669"/>
    <property type="project" value="UniProtKB-KW"/>
</dbReference>
<dbReference type="Pfam" id="PF12697">
    <property type="entry name" value="Abhydrolase_6"/>
    <property type="match status" value="1"/>
</dbReference>
<dbReference type="EMBL" id="ML738600">
    <property type="protein sequence ID" value="KAE8165536.1"/>
    <property type="molecule type" value="Genomic_DNA"/>
</dbReference>
<sequence>MSKNPTVVIVPGSWHCPKHYKYLIDGLAKVNYEAVGVTLPSVNSSPPHVSWDQDAQAVREVIMKSLNTGNDVIAVAHSFGGVAMSEAVKGLGKEAREKQGLKGGVVRLIYMCAMALPEGQTHVGQIQPQTPEEEELERQRQELQAKYGGMRFTEDGAMILDKEVIRDVFYNRCDPKDVDEAVNLLGSFPTGPLTVPVTYTAYREIPSTYIVCENDKALALSYQERMIAQGDGVFHIIGADVAFRCTHAAPVFKLRRMPTIETATEFPDILADNARPALHHDGIASSFLTHHSDTVQRPVLYNTRLKVGSSPCSPLYLLNSKLNATILDECLVRIHDTIVTGCASRFIDYECNLYKPRHCYQLDDGDYGRPQDQKPVQLDSISKDNVSITQDASFRMTILGAIRFLDHFSDLYGNRLTISARRKSDAVLKAVLRAFSLQWLSPINSTLGVQSTTNYNGTVGRDTPRDSSMDAFYDSWFQARSLINSARSVQSFRFIYAILMFDGISIPAKRSGETIIAHEYLDMGLQKLNCLTGLVEQYCMNLGPHSTYGTIIEASLSIVRWCSHVRDIGAALTADHVCKLSDGSGNDKGPATSSGYEPISPVLFHQSFNQDFDDSVPGICRAAAAEAFHVWKQIVSIKGSLSSPIKNDIGSFPDLSADITSTITAVGKFKDMFGSSLDLCIGNLGYLSMRSRLSSVSIVMFWNLGVFVLMDCLKPTMTGLSPPCSHNIFSRLETYTEEAALSVTRTAERVLSLPFEEIFNLHNGVSAEASVFSYHITPTLVATTFQKAIENILGLQLYPPCGVGTLEGRSLSFHADFTWKQHIDIIMKALVSLDVTIGGSQASSVAIQSLMQSHGDILSDCWSCDFET</sequence>
<accession>A0A5N6V3I0</accession>
<evidence type="ECO:0000259" key="1">
    <source>
        <dbReference type="Pfam" id="PF12697"/>
    </source>
</evidence>
<organism evidence="2 3">
    <name type="scientific">Aspergillus tamarii</name>
    <dbReference type="NCBI Taxonomy" id="41984"/>
    <lineage>
        <taxon>Eukaryota</taxon>
        <taxon>Fungi</taxon>
        <taxon>Dikarya</taxon>
        <taxon>Ascomycota</taxon>
        <taxon>Pezizomycotina</taxon>
        <taxon>Eurotiomycetes</taxon>
        <taxon>Eurotiomycetidae</taxon>
        <taxon>Eurotiales</taxon>
        <taxon>Aspergillaceae</taxon>
        <taxon>Aspergillus</taxon>
        <taxon>Aspergillus subgen. Circumdati</taxon>
    </lineage>
</organism>
<dbReference type="PANTHER" id="PTHR37017:SF11">
    <property type="entry name" value="ESTERASE_LIPASE_THIOESTERASE DOMAIN-CONTAINING PROTEIN"/>
    <property type="match status" value="1"/>
</dbReference>
<name>A0A5N6V3I0_ASPTM</name>
<reference evidence="2 3" key="1">
    <citation type="submission" date="2019-04" db="EMBL/GenBank/DDBJ databases">
        <title>Friends and foes A comparative genomics study of 23 Aspergillus species from section Flavi.</title>
        <authorList>
            <consortium name="DOE Joint Genome Institute"/>
            <person name="Kjaerbolling I."/>
            <person name="Vesth T."/>
            <person name="Frisvad J.C."/>
            <person name="Nybo J.L."/>
            <person name="Theobald S."/>
            <person name="Kildgaard S."/>
            <person name="Isbrandt T."/>
            <person name="Kuo A."/>
            <person name="Sato A."/>
            <person name="Lyhne E.K."/>
            <person name="Kogle M.E."/>
            <person name="Wiebenga A."/>
            <person name="Kun R.S."/>
            <person name="Lubbers R.J."/>
            <person name="Makela M.R."/>
            <person name="Barry K."/>
            <person name="Chovatia M."/>
            <person name="Clum A."/>
            <person name="Daum C."/>
            <person name="Haridas S."/>
            <person name="He G."/>
            <person name="LaButti K."/>
            <person name="Lipzen A."/>
            <person name="Mondo S."/>
            <person name="Riley R."/>
            <person name="Salamov A."/>
            <person name="Simmons B.A."/>
            <person name="Magnuson J.K."/>
            <person name="Henrissat B."/>
            <person name="Mortensen U.H."/>
            <person name="Larsen T.O."/>
            <person name="Devries R.P."/>
            <person name="Grigoriev I.V."/>
            <person name="Machida M."/>
            <person name="Baker S.E."/>
            <person name="Andersen M.R."/>
        </authorList>
    </citation>
    <scope>NUCLEOTIDE SEQUENCE [LARGE SCALE GENOMIC DNA]</scope>
    <source>
        <strain evidence="2 3">CBS 117626</strain>
    </source>
</reference>
<dbReference type="Gene3D" id="3.40.50.1820">
    <property type="entry name" value="alpha/beta hydrolase"/>
    <property type="match status" value="1"/>
</dbReference>
<dbReference type="InterPro" id="IPR052897">
    <property type="entry name" value="Sec-Metab_Biosynth_Hydrolase"/>
</dbReference>
<dbReference type="Proteomes" id="UP000326950">
    <property type="component" value="Unassembled WGS sequence"/>
</dbReference>
<dbReference type="OrthoDB" id="5958943at2759"/>
<dbReference type="PANTHER" id="PTHR37017">
    <property type="entry name" value="AB HYDROLASE-1 DOMAIN-CONTAINING PROTEIN-RELATED"/>
    <property type="match status" value="1"/>
</dbReference>
<keyword evidence="3" id="KW-1185">Reference proteome</keyword>
<evidence type="ECO:0000313" key="2">
    <source>
        <dbReference type="EMBL" id="KAE8165536.1"/>
    </source>
</evidence>
<feature type="domain" description="AB hydrolase-1" evidence="1">
    <location>
        <begin position="7"/>
        <end position="247"/>
    </location>
</feature>
<dbReference type="InterPro" id="IPR029058">
    <property type="entry name" value="AB_hydrolase_fold"/>
</dbReference>
<dbReference type="AlphaFoldDB" id="A0A5N6V3I0"/>
<evidence type="ECO:0000313" key="3">
    <source>
        <dbReference type="Proteomes" id="UP000326950"/>
    </source>
</evidence>
<gene>
    <name evidence="2" type="ORF">BDV40DRAFT_286252</name>
</gene>
<keyword evidence="2" id="KW-0378">Hydrolase</keyword>
<dbReference type="SUPFAM" id="SSF53474">
    <property type="entry name" value="alpha/beta-Hydrolases"/>
    <property type="match status" value="1"/>
</dbReference>